<reference evidence="3" key="1">
    <citation type="submission" date="2016-10" db="EMBL/GenBank/DDBJ databases">
        <authorList>
            <person name="Varghese N."/>
            <person name="Submissions S."/>
        </authorList>
    </citation>
    <scope>NUCLEOTIDE SEQUENCE [LARGE SCALE GENOMIC DNA]</scope>
    <source>
        <strain evidence="3">DSM 19482</strain>
    </source>
</reference>
<name>A0A1U7PT73_9FLAO</name>
<dbReference type="Proteomes" id="UP000187261">
    <property type="component" value="Unassembled WGS sequence"/>
</dbReference>
<feature type="region of interest" description="Disordered" evidence="1">
    <location>
        <begin position="1"/>
        <end position="47"/>
    </location>
</feature>
<organism evidence="2 3">
    <name type="scientific">Epilithonimonas bovis DSM 19482</name>
    <dbReference type="NCBI Taxonomy" id="1121284"/>
    <lineage>
        <taxon>Bacteria</taxon>
        <taxon>Pseudomonadati</taxon>
        <taxon>Bacteroidota</taxon>
        <taxon>Flavobacteriia</taxon>
        <taxon>Flavobacteriales</taxon>
        <taxon>Weeksellaceae</taxon>
        <taxon>Chryseobacterium group</taxon>
        <taxon>Epilithonimonas</taxon>
    </lineage>
</organism>
<dbReference type="EMBL" id="FTPU01000006">
    <property type="protein sequence ID" value="SIT96129.1"/>
    <property type="molecule type" value="Genomic_DNA"/>
</dbReference>
<proteinExistence type="predicted"/>
<dbReference type="AlphaFoldDB" id="A0A1U7PT73"/>
<dbReference type="STRING" id="1121284.SAMN05660493_00801"/>
<sequence length="385" mass="46019">MDYATKNHFGKNNHSQRAKTKRTAPTVGRIRRLAETPERYERNTERQAEIRSCEPSSNDFLKCQFLPKLKENYWQEQTQKKSKKTEKDFYKSLFRLVEHYGINPMNTENFEFPYNIALTLNDVQNQLKNKTENWQEIRLIEDENSTYFTSEERYNTGQTLHYIPILPLFRLSKNPKRKKVVEFLKSICCYLIHVAKIPYYREQSSYLLWMYEILTDWIISDEENEDTAKYLHEMKQAEQIGDFMEKKICNPQNLSRFKERLKGFKAKDNFENDCFLLASKIFLLYRQFPNETIYRNSRPNAETDEYERDTILSMDKYISFCAETKGMLSDMLFETINAELNECSITEEPIIIKKFDGSSITNNNLDFENRLFPLIEELIYILSCF</sequence>
<protein>
    <submittedName>
        <fullName evidence="2">Uncharacterized protein</fullName>
    </submittedName>
</protein>
<keyword evidence="3" id="KW-1185">Reference proteome</keyword>
<accession>A0A1U7PT73</accession>
<evidence type="ECO:0000313" key="2">
    <source>
        <dbReference type="EMBL" id="SIT96129.1"/>
    </source>
</evidence>
<evidence type="ECO:0000313" key="3">
    <source>
        <dbReference type="Proteomes" id="UP000187261"/>
    </source>
</evidence>
<gene>
    <name evidence="2" type="ORF">SAMN05660493_00801</name>
</gene>
<evidence type="ECO:0000256" key="1">
    <source>
        <dbReference type="SAM" id="MobiDB-lite"/>
    </source>
</evidence>
<feature type="compositionally biased region" description="Basic residues" evidence="1">
    <location>
        <begin position="8"/>
        <end position="22"/>
    </location>
</feature>
<feature type="compositionally biased region" description="Basic and acidic residues" evidence="1">
    <location>
        <begin position="32"/>
        <end position="47"/>
    </location>
</feature>
<dbReference type="OrthoDB" id="917674at2"/>
<dbReference type="RefSeq" id="WP_076782187.1">
    <property type="nucleotide sequence ID" value="NZ_FTPU01000006.1"/>
</dbReference>